<dbReference type="STRING" id="198616.SAMN05216193_106182"/>
<dbReference type="OrthoDB" id="6692539at2"/>
<dbReference type="Proteomes" id="UP000242957">
    <property type="component" value="Unassembled WGS sequence"/>
</dbReference>
<organism evidence="2 3">
    <name type="scientific">Pseudomonas jinjuensis</name>
    <dbReference type="NCBI Taxonomy" id="198616"/>
    <lineage>
        <taxon>Bacteria</taxon>
        <taxon>Pseudomonadati</taxon>
        <taxon>Pseudomonadota</taxon>
        <taxon>Gammaproteobacteria</taxon>
        <taxon>Pseudomonadales</taxon>
        <taxon>Pseudomonadaceae</taxon>
        <taxon>Pseudomonas</taxon>
    </lineage>
</organism>
<evidence type="ECO:0000256" key="1">
    <source>
        <dbReference type="SAM" id="Phobius"/>
    </source>
</evidence>
<gene>
    <name evidence="2" type="ORF">SAMN05216193_106182</name>
</gene>
<protein>
    <submittedName>
        <fullName evidence="2">Uncharacterized protein</fullName>
    </submittedName>
</protein>
<evidence type="ECO:0000313" key="2">
    <source>
        <dbReference type="EMBL" id="SDN93473.1"/>
    </source>
</evidence>
<keyword evidence="3" id="KW-1185">Reference proteome</keyword>
<evidence type="ECO:0000313" key="3">
    <source>
        <dbReference type="Proteomes" id="UP000242957"/>
    </source>
</evidence>
<feature type="transmembrane region" description="Helical" evidence="1">
    <location>
        <begin position="7"/>
        <end position="28"/>
    </location>
</feature>
<keyword evidence="1" id="KW-0472">Membrane</keyword>
<keyword evidence="1" id="KW-1133">Transmembrane helix</keyword>
<dbReference type="RefSeq" id="WP_084310889.1">
    <property type="nucleotide sequence ID" value="NZ_FNIJ01000006.1"/>
</dbReference>
<reference evidence="3" key="1">
    <citation type="submission" date="2016-10" db="EMBL/GenBank/DDBJ databases">
        <authorList>
            <person name="Varghese N."/>
            <person name="Submissions S."/>
        </authorList>
    </citation>
    <scope>NUCLEOTIDE SEQUENCE [LARGE SCALE GENOMIC DNA]</scope>
    <source>
        <strain evidence="3">JCM 21621</strain>
    </source>
</reference>
<proteinExistence type="predicted"/>
<dbReference type="AlphaFoldDB" id="A0A1H0FFJ9"/>
<dbReference type="EMBL" id="FNIJ01000006">
    <property type="protein sequence ID" value="SDN93473.1"/>
    <property type="molecule type" value="Genomic_DNA"/>
</dbReference>
<sequence length="209" mass="21853">MLIRQRGITLVSMMVGLLISVLVILVLLTSFRTLLSLSAQATRSAIQDGELATAMTALQMDIQAAGFGLDSTAVLQATVDLPGADRALLWRFQDGAQPVCAGVVERSAKDPESGRSMRVVSRLSSDNCSAASALDGLSWSLGEDLLQFREQTARQLRIVLGEGVCSPFGALAGAERHPIVTLTAPSSTAQAGAAALPVSYSVCLINIPA</sequence>
<name>A0A1H0FFJ9_9PSED</name>
<keyword evidence="1" id="KW-0812">Transmembrane</keyword>
<accession>A0A1H0FFJ9</accession>